<comment type="cofactor">
    <cofactor evidence="1">
        <name>pyridoxal 5'-phosphate</name>
        <dbReference type="ChEBI" id="CHEBI:597326"/>
    </cofactor>
</comment>
<comment type="caution">
    <text evidence="4">The sequence shown here is derived from an EMBL/GenBank/DDBJ whole genome shotgun (WGS) entry which is preliminary data.</text>
</comment>
<keyword evidence="4" id="KW-0808">Transferase</keyword>
<reference evidence="4 5" key="1">
    <citation type="submission" date="2018-07" db="EMBL/GenBank/DDBJ databases">
        <title>Lottiidibacillus patelloidae gen. nov., sp. nov., isolated from the intestinal tract of a marine limpet and the reclassification of B. taeanensis BH030017T, B. algicola KMM 3737T and B. hwajinpoensis SW-72T as genus Lottiidibacillus.</title>
        <authorList>
            <person name="Liu R."/>
            <person name="Huang Z."/>
        </authorList>
    </citation>
    <scope>NUCLEOTIDE SEQUENCE [LARGE SCALE GENOMIC DNA]</scope>
    <source>
        <strain evidence="4 5">BH030017</strain>
    </source>
</reference>
<keyword evidence="2" id="KW-0663">Pyridoxal phosphate</keyword>
<keyword evidence="5" id="KW-1185">Reference proteome</keyword>
<protein>
    <submittedName>
        <fullName evidence="4">Cysteine desulfurase</fullName>
        <ecNumber evidence="4">2.8.1.7</ecNumber>
    </submittedName>
</protein>
<dbReference type="PANTHER" id="PTHR11601">
    <property type="entry name" value="CYSTEINE DESULFURYLASE FAMILY MEMBER"/>
    <property type="match status" value="1"/>
</dbReference>
<dbReference type="PIRSF" id="PIRSF005572">
    <property type="entry name" value="NifS"/>
    <property type="match status" value="1"/>
</dbReference>
<gene>
    <name evidence="4" type="ORF">DS031_02355</name>
</gene>
<evidence type="ECO:0000256" key="1">
    <source>
        <dbReference type="ARBA" id="ARBA00001933"/>
    </source>
</evidence>
<dbReference type="Gene3D" id="3.90.1150.10">
    <property type="entry name" value="Aspartate Aminotransferase, domain 1"/>
    <property type="match status" value="1"/>
</dbReference>
<dbReference type="Pfam" id="PF00266">
    <property type="entry name" value="Aminotran_5"/>
    <property type="match status" value="1"/>
</dbReference>
<evidence type="ECO:0000256" key="2">
    <source>
        <dbReference type="ARBA" id="ARBA00022898"/>
    </source>
</evidence>
<dbReference type="Gene3D" id="3.40.640.10">
    <property type="entry name" value="Type I PLP-dependent aspartate aminotransferase-like (Major domain)"/>
    <property type="match status" value="1"/>
</dbReference>
<evidence type="ECO:0000259" key="3">
    <source>
        <dbReference type="Pfam" id="PF00266"/>
    </source>
</evidence>
<dbReference type="AlphaFoldDB" id="A0A366XYY0"/>
<dbReference type="InterPro" id="IPR016454">
    <property type="entry name" value="Cysteine_dSase"/>
</dbReference>
<name>A0A366XYY0_9BACI</name>
<dbReference type="SUPFAM" id="SSF53383">
    <property type="entry name" value="PLP-dependent transferases"/>
    <property type="match status" value="1"/>
</dbReference>
<dbReference type="PANTHER" id="PTHR11601:SF36">
    <property type="entry name" value="CYSTEINE DESULFURASE NIFS-RELATED"/>
    <property type="match status" value="1"/>
</dbReference>
<dbReference type="NCBIfam" id="NF002806">
    <property type="entry name" value="PRK02948.1"/>
    <property type="match status" value="1"/>
</dbReference>
<organism evidence="4 5">
    <name type="scientific">Bacillus taeanensis</name>
    <dbReference type="NCBI Taxonomy" id="273032"/>
    <lineage>
        <taxon>Bacteria</taxon>
        <taxon>Bacillati</taxon>
        <taxon>Bacillota</taxon>
        <taxon>Bacilli</taxon>
        <taxon>Bacillales</taxon>
        <taxon>Bacillaceae</taxon>
        <taxon>Bacillus</taxon>
    </lineage>
</organism>
<dbReference type="InterPro" id="IPR015421">
    <property type="entry name" value="PyrdxlP-dep_Trfase_major"/>
</dbReference>
<dbReference type="Proteomes" id="UP000253314">
    <property type="component" value="Unassembled WGS sequence"/>
</dbReference>
<dbReference type="InterPro" id="IPR000192">
    <property type="entry name" value="Aminotrans_V_dom"/>
</dbReference>
<evidence type="ECO:0000313" key="5">
    <source>
        <dbReference type="Proteomes" id="UP000253314"/>
    </source>
</evidence>
<accession>A0A366XYY0</accession>
<dbReference type="InterPro" id="IPR015422">
    <property type="entry name" value="PyrdxlP-dep_Trfase_small"/>
</dbReference>
<dbReference type="EMBL" id="QOCW01000001">
    <property type="protein sequence ID" value="RBW71610.1"/>
    <property type="molecule type" value="Genomic_DNA"/>
</dbReference>
<dbReference type="EC" id="2.8.1.7" evidence="4"/>
<evidence type="ECO:0000313" key="4">
    <source>
        <dbReference type="EMBL" id="RBW71610.1"/>
    </source>
</evidence>
<dbReference type="GO" id="GO:0031071">
    <property type="term" value="F:cysteine desulfurase activity"/>
    <property type="evidence" value="ECO:0007669"/>
    <property type="project" value="UniProtKB-EC"/>
</dbReference>
<sequence>MIYLDYAAATPPTEKALYVYTKVSQEYFGNSHSLHDTGTQASSLLESARQQLAALICGNQAGIYFTSGGSEGNYLALSSLAKAYRHKGNHLITTSVEHSSLLNTFSKLEEEGFQVTYLPVDETGRIRIKDLEEALTNQTILVSINHVNSEIGTIQPLEQIGNLLYKKNILFHSDCVQSFGKHEIDVNKCHLSSITLSSHKVYGPKGVGAVYISPEVNWHPVIPNSSHEKGFRSGTVNVPGICSFVTAAQECIERLKEEKTRIKQLRYLFLSAIQSPHIVIEGNVENQSPYIIGLRIKGIEGQYIMLECNRNGLAVSTGTACQLGHSKASKTMVALGRSEEQARELIRLSFGFHTTEEEVKNAAEIFNKIVKSLTSSYRESKV</sequence>
<dbReference type="OrthoDB" id="9808002at2"/>
<proteinExistence type="predicted"/>
<dbReference type="RefSeq" id="WP_113804348.1">
    <property type="nucleotide sequence ID" value="NZ_QOCW01000001.1"/>
</dbReference>
<feature type="domain" description="Aminotransferase class V" evidence="3">
    <location>
        <begin position="2"/>
        <end position="360"/>
    </location>
</feature>
<dbReference type="InterPro" id="IPR015424">
    <property type="entry name" value="PyrdxlP-dep_Trfase"/>
</dbReference>